<accession>A0AAV9WMT4</accession>
<sequence length="585" mass="65069">MHQFKYYQSTAKRTTKSHEWQCGREIVKSSRLVRFAIAFINLIFKMHRNSKKEPGIFESIVSALSGEPVAALPILIPSKSELRAVTETGSFGVTHPSTLFSQIYLNILKSVEDDASNTQLGPITGATGAVPLTIISTVPDIADHYYDLIIEASFEVIIFSNFWKSSYAARRIGDALRTLSEKIGRIQRPRVAAKIMFDRGSVKHVLYPRVAIAEAEWVSLGLPPSQDIPNVDLEVINYHNFPIGTLHSKFMVIDKRVAVLNSCNIQDNSNLEMMCQFEGPIVHEIWDHALATWGLPGSTKSSRENRNSNALGSAEGSNAGEAAQAAFSSPSDPLPRRSIADVTKALNRAVGSPLPQDITEDDISFAPFRSHARLTTKDIPMVLAPRVPYPSFGNVSLNTPQNIAWLSAIYFAKSKIFIQTPDLNAPQVITALLEAVKRGVEVSVVLCLGYNDLGEMLPTQGGHNEWVVTHMMKQLNDEEKGRLKVYWYVGRDMIKPVHAFKHFRTCHIKLMVVDETIGIQGSGNQDTQSWFHSQEINIVVDSDEVCRSWMEQLAANQNSFSYGRGSKTDGVWRDSSGNQVSGYWF</sequence>
<feature type="domain" description="PLD phosphodiesterase" evidence="2">
    <location>
        <begin position="242"/>
        <end position="269"/>
    </location>
</feature>
<dbReference type="EMBL" id="JAVHJL010000002">
    <property type="protein sequence ID" value="KAK6508843.1"/>
    <property type="molecule type" value="Genomic_DNA"/>
</dbReference>
<feature type="region of interest" description="Disordered" evidence="1">
    <location>
        <begin position="297"/>
        <end position="336"/>
    </location>
</feature>
<dbReference type="InterPro" id="IPR025202">
    <property type="entry name" value="PLD-like_dom"/>
</dbReference>
<dbReference type="GO" id="GO:0030572">
    <property type="term" value="F:phosphatidyltransferase activity"/>
    <property type="evidence" value="ECO:0007669"/>
    <property type="project" value="UniProtKB-ARBA"/>
</dbReference>
<dbReference type="InterPro" id="IPR001736">
    <property type="entry name" value="PLipase_D/transphosphatidylase"/>
</dbReference>
<evidence type="ECO:0000259" key="2">
    <source>
        <dbReference type="PROSITE" id="PS50035"/>
    </source>
</evidence>
<dbReference type="GO" id="GO:0032049">
    <property type="term" value="P:cardiolipin biosynthetic process"/>
    <property type="evidence" value="ECO:0007669"/>
    <property type="project" value="UniProtKB-ARBA"/>
</dbReference>
<organism evidence="3 4">
    <name type="scientific">Arthrobotrys musiformis</name>
    <dbReference type="NCBI Taxonomy" id="47236"/>
    <lineage>
        <taxon>Eukaryota</taxon>
        <taxon>Fungi</taxon>
        <taxon>Dikarya</taxon>
        <taxon>Ascomycota</taxon>
        <taxon>Pezizomycotina</taxon>
        <taxon>Orbiliomycetes</taxon>
        <taxon>Orbiliales</taxon>
        <taxon>Orbiliaceae</taxon>
        <taxon>Arthrobotrys</taxon>
    </lineage>
</organism>
<dbReference type="Pfam" id="PF13091">
    <property type="entry name" value="PLDc_2"/>
    <property type="match status" value="1"/>
</dbReference>
<dbReference type="PANTHER" id="PTHR21248">
    <property type="entry name" value="CARDIOLIPIN SYNTHASE"/>
    <property type="match status" value="1"/>
</dbReference>
<dbReference type="Gene3D" id="3.30.870.10">
    <property type="entry name" value="Endonuclease Chain A"/>
    <property type="match status" value="2"/>
</dbReference>
<dbReference type="CDD" id="cd00138">
    <property type="entry name" value="PLDc_SF"/>
    <property type="match status" value="1"/>
</dbReference>
<dbReference type="PROSITE" id="PS50035">
    <property type="entry name" value="PLD"/>
    <property type="match status" value="2"/>
</dbReference>
<evidence type="ECO:0000256" key="1">
    <source>
        <dbReference type="SAM" id="MobiDB-lite"/>
    </source>
</evidence>
<evidence type="ECO:0000313" key="3">
    <source>
        <dbReference type="EMBL" id="KAK6508843.1"/>
    </source>
</evidence>
<evidence type="ECO:0000313" key="4">
    <source>
        <dbReference type="Proteomes" id="UP001370758"/>
    </source>
</evidence>
<gene>
    <name evidence="3" type="ORF">TWF481_003610</name>
</gene>
<dbReference type="PANTHER" id="PTHR21248:SF22">
    <property type="entry name" value="PHOSPHOLIPASE D"/>
    <property type="match status" value="1"/>
</dbReference>
<comment type="caution">
    <text evidence="3">The sequence shown here is derived from an EMBL/GenBank/DDBJ whole genome shotgun (WGS) entry which is preliminary data.</text>
</comment>
<reference evidence="3 4" key="1">
    <citation type="submission" date="2023-08" db="EMBL/GenBank/DDBJ databases">
        <authorList>
            <person name="Palmer J.M."/>
        </authorList>
    </citation>
    <scope>NUCLEOTIDE SEQUENCE [LARGE SCALE GENOMIC DNA]</scope>
    <source>
        <strain evidence="3 4">TWF481</strain>
    </source>
</reference>
<dbReference type="AlphaFoldDB" id="A0AAV9WMT4"/>
<feature type="compositionally biased region" description="Low complexity" evidence="1">
    <location>
        <begin position="307"/>
        <end position="329"/>
    </location>
</feature>
<dbReference type="Proteomes" id="UP001370758">
    <property type="component" value="Unassembled WGS sequence"/>
</dbReference>
<keyword evidence="4" id="KW-1185">Reference proteome</keyword>
<proteinExistence type="predicted"/>
<dbReference type="SUPFAM" id="SSF56024">
    <property type="entry name" value="Phospholipase D/nuclease"/>
    <property type="match status" value="2"/>
</dbReference>
<protein>
    <recommendedName>
        <fullName evidence="2">PLD phosphodiesterase domain-containing protein</fullName>
    </recommendedName>
</protein>
<name>A0AAV9WMT4_9PEZI</name>
<feature type="domain" description="PLD phosphodiesterase" evidence="2">
    <location>
        <begin position="502"/>
        <end position="529"/>
    </location>
</feature>